<protein>
    <submittedName>
        <fullName evidence="2">Uncharacterized protein</fullName>
    </submittedName>
</protein>
<evidence type="ECO:0000256" key="1">
    <source>
        <dbReference type="SAM" id="MobiDB-lite"/>
    </source>
</evidence>
<feature type="region of interest" description="Disordered" evidence="1">
    <location>
        <begin position="192"/>
        <end position="216"/>
    </location>
</feature>
<evidence type="ECO:0000313" key="2">
    <source>
        <dbReference type="EMBL" id="GMN27417.1"/>
    </source>
</evidence>
<dbReference type="AlphaFoldDB" id="A0AA88CS55"/>
<feature type="compositionally biased region" description="Polar residues" evidence="1">
    <location>
        <begin position="1"/>
        <end position="15"/>
    </location>
</feature>
<evidence type="ECO:0000313" key="3">
    <source>
        <dbReference type="Proteomes" id="UP001187192"/>
    </source>
</evidence>
<organism evidence="2 3">
    <name type="scientific">Ficus carica</name>
    <name type="common">Common fig</name>
    <dbReference type="NCBI Taxonomy" id="3494"/>
    <lineage>
        <taxon>Eukaryota</taxon>
        <taxon>Viridiplantae</taxon>
        <taxon>Streptophyta</taxon>
        <taxon>Embryophyta</taxon>
        <taxon>Tracheophyta</taxon>
        <taxon>Spermatophyta</taxon>
        <taxon>Magnoliopsida</taxon>
        <taxon>eudicotyledons</taxon>
        <taxon>Gunneridae</taxon>
        <taxon>Pentapetalae</taxon>
        <taxon>rosids</taxon>
        <taxon>fabids</taxon>
        <taxon>Rosales</taxon>
        <taxon>Moraceae</taxon>
        <taxon>Ficeae</taxon>
        <taxon>Ficus</taxon>
    </lineage>
</organism>
<feature type="region of interest" description="Disordered" evidence="1">
    <location>
        <begin position="140"/>
        <end position="170"/>
    </location>
</feature>
<accession>A0AA88CS55</accession>
<sequence>MSFSENTGTRPNLTVSPGRPRVLGPDCAPSTLSRGVYPGLIPPTYCYNTSHRYPPPPTLTGAAHAGTCSGHPAVPSTGHHTGVPITLRCFPFAGDRRRSDWPVPTGLPNHTGSWCRRHFQHQHFGSRRRAPRLYSNHNITTRAPRAPDYSSHGRARQPGYPGPRNPNSNRIIEHPVTSISVDMLDPGRTSLRTMLDPGRTSPRTMLDPGRTSPGTMLVDPGRTSPGTMLNDHHLRCTVPPLRGPRSQVP</sequence>
<dbReference type="Proteomes" id="UP001187192">
    <property type="component" value="Unassembled WGS sequence"/>
</dbReference>
<feature type="region of interest" description="Disordered" evidence="1">
    <location>
        <begin position="1"/>
        <end position="22"/>
    </location>
</feature>
<gene>
    <name evidence="2" type="ORF">TIFTF001_044115</name>
</gene>
<comment type="caution">
    <text evidence="2">The sequence shown here is derived from an EMBL/GenBank/DDBJ whole genome shotgun (WGS) entry which is preliminary data.</text>
</comment>
<dbReference type="EMBL" id="BTGU01003141">
    <property type="protein sequence ID" value="GMN27417.1"/>
    <property type="molecule type" value="Genomic_DNA"/>
</dbReference>
<proteinExistence type="predicted"/>
<name>A0AA88CS55_FICCA</name>
<reference evidence="2" key="1">
    <citation type="submission" date="2023-07" db="EMBL/GenBank/DDBJ databases">
        <title>draft genome sequence of fig (Ficus carica).</title>
        <authorList>
            <person name="Takahashi T."/>
            <person name="Nishimura K."/>
        </authorList>
    </citation>
    <scope>NUCLEOTIDE SEQUENCE</scope>
</reference>
<keyword evidence="3" id="KW-1185">Reference proteome</keyword>